<accession>A0A1M6RW74</accession>
<dbReference type="EMBL" id="FRAP01000005">
    <property type="protein sequence ID" value="SHK36701.1"/>
    <property type="molecule type" value="Genomic_DNA"/>
</dbReference>
<dbReference type="AlphaFoldDB" id="A0A1M6RW74"/>
<organism evidence="2 3">
    <name type="scientific">Pseudonocardia thermophila</name>
    <dbReference type="NCBI Taxonomy" id="1848"/>
    <lineage>
        <taxon>Bacteria</taxon>
        <taxon>Bacillati</taxon>
        <taxon>Actinomycetota</taxon>
        <taxon>Actinomycetes</taxon>
        <taxon>Pseudonocardiales</taxon>
        <taxon>Pseudonocardiaceae</taxon>
        <taxon>Pseudonocardia</taxon>
    </lineage>
</organism>
<keyword evidence="3" id="KW-1185">Reference proteome</keyword>
<feature type="region of interest" description="Disordered" evidence="1">
    <location>
        <begin position="1"/>
        <end position="25"/>
    </location>
</feature>
<sequence length="236" mass="24529">MTTDNRTVSGKTEQQPTGKPPRGLRGWALRNGVERALKAQHPLVAGHVANIRRKNPDATPAEVIRALGKQYQLAVAVTGGAGGALAIIPAFGTIASLATAGAEALAALDASVLYTLAVAEVHALPTEDPERRRALVLGVVVGAAGETVMQKVTGKSRDWAQVVTDSLPLAKLGPLNSGLARWFVKRFLIRQSALALGRALPLGIGLVVGAVGNLVMAKAVIRAAEAAFGPPPERWV</sequence>
<evidence type="ECO:0008006" key="4">
    <source>
        <dbReference type="Google" id="ProtNLM"/>
    </source>
</evidence>
<dbReference type="Proteomes" id="UP000184363">
    <property type="component" value="Unassembled WGS sequence"/>
</dbReference>
<evidence type="ECO:0000313" key="2">
    <source>
        <dbReference type="EMBL" id="SHK36701.1"/>
    </source>
</evidence>
<evidence type="ECO:0000256" key="1">
    <source>
        <dbReference type="SAM" id="MobiDB-lite"/>
    </source>
</evidence>
<dbReference type="STRING" id="1848.SAMN05443637_105189"/>
<proteinExistence type="predicted"/>
<reference evidence="2 3" key="1">
    <citation type="submission" date="2016-11" db="EMBL/GenBank/DDBJ databases">
        <authorList>
            <person name="Jaros S."/>
            <person name="Januszkiewicz K."/>
            <person name="Wedrychowicz H."/>
        </authorList>
    </citation>
    <scope>NUCLEOTIDE SEQUENCE [LARGE SCALE GENOMIC DNA]</scope>
    <source>
        <strain evidence="2 3">DSM 43832</strain>
    </source>
</reference>
<evidence type="ECO:0000313" key="3">
    <source>
        <dbReference type="Proteomes" id="UP000184363"/>
    </source>
</evidence>
<gene>
    <name evidence="2" type="ORF">SAMN05443637_105189</name>
</gene>
<protein>
    <recommendedName>
        <fullName evidence="4">EcsC protein family protein</fullName>
    </recommendedName>
</protein>
<feature type="compositionally biased region" description="Polar residues" evidence="1">
    <location>
        <begin position="1"/>
        <end position="17"/>
    </location>
</feature>
<name>A0A1M6RW74_PSETH</name>